<evidence type="ECO:0000256" key="1">
    <source>
        <dbReference type="ARBA" id="ARBA00022485"/>
    </source>
</evidence>
<keyword evidence="2" id="KW-0479">Metal-binding</keyword>
<gene>
    <name evidence="7" type="ORF">DFR87_04600</name>
</gene>
<reference evidence="8" key="3">
    <citation type="submission" date="2020-03" db="EMBL/GenBank/DDBJ databases">
        <title>Sequencing and Assembly of Multiple Reported Metal-Biooxidizing Members of the Extremely Thermoacidophilic Archaeal Family Sulfolobaceae.</title>
        <authorList>
            <person name="Counts J.A."/>
            <person name="Kelly R.M."/>
        </authorList>
    </citation>
    <scope>NUCLEOTIDE SEQUENCE [LARGE SCALE GENOMIC DNA]</scope>
    <source>
        <strain evidence="8">HO1-1</strain>
    </source>
</reference>
<dbReference type="GeneID" id="36834596"/>
<feature type="transmembrane region" description="Helical" evidence="5">
    <location>
        <begin position="212"/>
        <end position="232"/>
    </location>
</feature>
<keyword evidence="4" id="KW-0411">Iron-sulfur</keyword>
<evidence type="ECO:0000256" key="5">
    <source>
        <dbReference type="SAM" id="Phobius"/>
    </source>
</evidence>
<dbReference type="CDD" id="cd16371">
    <property type="entry name" value="DMSOR_beta_like"/>
    <property type="match status" value="1"/>
</dbReference>
<dbReference type="Pfam" id="PF13247">
    <property type="entry name" value="Fer4_11"/>
    <property type="match status" value="1"/>
</dbReference>
<keyword evidence="5" id="KW-0472">Membrane</keyword>
<evidence type="ECO:0000256" key="2">
    <source>
        <dbReference type="ARBA" id="ARBA00022723"/>
    </source>
</evidence>
<dbReference type="GO" id="GO:0046872">
    <property type="term" value="F:metal ion binding"/>
    <property type="evidence" value="ECO:0007669"/>
    <property type="project" value="UniProtKB-KW"/>
</dbReference>
<evidence type="ECO:0000256" key="4">
    <source>
        <dbReference type="ARBA" id="ARBA00023014"/>
    </source>
</evidence>
<feature type="transmembrane region" description="Helical" evidence="5">
    <location>
        <begin position="306"/>
        <end position="323"/>
    </location>
</feature>
<evidence type="ECO:0000256" key="3">
    <source>
        <dbReference type="ARBA" id="ARBA00023004"/>
    </source>
</evidence>
<reference evidence="7 8" key="1">
    <citation type="submission" date="2018-05" db="EMBL/GenBank/DDBJ databases">
        <title>Complete Genome Sequences of Extremely Thermoacidophilic, Metal-Mobilizing Type-Strain Members of the Archaeal Family Sulfolobaceae: Acidianus brierleyi DSM-1651T, Acidianus sulfidivorans DSM-18786T, Metallosphaera hakonensis DSM-7519T, and Metallosphaera prunae DSM-10039T.</title>
        <authorList>
            <person name="Counts J.A."/>
            <person name="Kelly R.M."/>
        </authorList>
    </citation>
    <scope>NUCLEOTIDE SEQUENCE [LARGE SCALE GENOMIC DNA]</scope>
    <source>
        <strain evidence="7 8">HO1-1</strain>
    </source>
</reference>
<keyword evidence="8" id="KW-1185">Reference proteome</keyword>
<dbReference type="PANTHER" id="PTHR43177:SF3">
    <property type="entry name" value="PROTEIN NRFC HOMOLOG"/>
    <property type="match status" value="1"/>
</dbReference>
<organism evidence="7 8">
    <name type="scientific">Metallosphaera hakonensis JCM 8857 = DSM 7519</name>
    <dbReference type="NCBI Taxonomy" id="1293036"/>
    <lineage>
        <taxon>Archaea</taxon>
        <taxon>Thermoproteota</taxon>
        <taxon>Thermoprotei</taxon>
        <taxon>Sulfolobales</taxon>
        <taxon>Sulfolobaceae</taxon>
        <taxon>Metallosphaera</taxon>
    </lineage>
</organism>
<reference evidence="8" key="2">
    <citation type="submission" date="2020-03" db="EMBL/GenBank/DDBJ databases">
        <title>Complete Genome Sequences of Extremely Thermoacidophilic, Metal-Mobilizing Type-Strain Members of the Archaeal Family Sulfolobaceae: Acidianus brierleyi DSM-1651T, Acidianus sulfidivorans DSM-18786T, Metallosphaera hakonensis DSM-7519T, and Metallosphaera prunae DSM-10039T.</title>
        <authorList>
            <person name="Counts J.A."/>
            <person name="Kelly R.M."/>
        </authorList>
    </citation>
    <scope>NUCLEOTIDE SEQUENCE [LARGE SCALE GENOMIC DNA]</scope>
    <source>
        <strain evidence="8">HO1-1</strain>
    </source>
</reference>
<dbReference type="Gene3D" id="3.30.70.20">
    <property type="match status" value="2"/>
</dbReference>
<evidence type="ECO:0000313" key="8">
    <source>
        <dbReference type="Proteomes" id="UP000247586"/>
    </source>
</evidence>
<dbReference type="Proteomes" id="UP000247586">
    <property type="component" value="Chromosome"/>
</dbReference>
<dbReference type="InterPro" id="IPR050954">
    <property type="entry name" value="ET_IronSulfur_Cluster-Binding"/>
</dbReference>
<dbReference type="AlphaFoldDB" id="A0A2U9ISR0"/>
<dbReference type="EMBL" id="CP029287">
    <property type="protein sequence ID" value="AWR99090.1"/>
    <property type="molecule type" value="Genomic_DNA"/>
</dbReference>
<feature type="transmembrane region" description="Helical" evidence="5">
    <location>
        <begin position="358"/>
        <end position="376"/>
    </location>
</feature>
<dbReference type="OrthoDB" id="2837at2157"/>
<feature type="domain" description="4Fe-4S ferredoxin-type" evidence="6">
    <location>
        <begin position="82"/>
        <end position="111"/>
    </location>
</feature>
<dbReference type="InterPro" id="IPR017896">
    <property type="entry name" value="4Fe4S_Fe-S-bd"/>
</dbReference>
<dbReference type="PROSITE" id="PS51379">
    <property type="entry name" value="4FE4S_FER_2"/>
    <property type="match status" value="2"/>
</dbReference>
<name>A0A2U9ISR0_9CREN</name>
<keyword evidence="3" id="KW-0408">Iron</keyword>
<dbReference type="PANTHER" id="PTHR43177">
    <property type="entry name" value="PROTEIN NRFC"/>
    <property type="match status" value="1"/>
</dbReference>
<dbReference type="RefSeq" id="WP_110369002.1">
    <property type="nucleotide sequence ID" value="NZ_CP029287.2"/>
</dbReference>
<dbReference type="STRING" id="1293036.GCA_001315825_02957"/>
<dbReference type="SUPFAM" id="SSF54862">
    <property type="entry name" value="4Fe-4S ferredoxins"/>
    <property type="match status" value="1"/>
</dbReference>
<keyword evidence="5" id="KW-1133">Transmembrane helix</keyword>
<accession>A0A2U9ISR0</accession>
<dbReference type="KEGG" id="mhk:DFR87_04600"/>
<evidence type="ECO:0000259" key="6">
    <source>
        <dbReference type="PROSITE" id="PS51379"/>
    </source>
</evidence>
<dbReference type="GO" id="GO:0016491">
    <property type="term" value="F:oxidoreductase activity"/>
    <property type="evidence" value="ECO:0007669"/>
    <property type="project" value="UniProtKB-ARBA"/>
</dbReference>
<dbReference type="InterPro" id="IPR017900">
    <property type="entry name" value="4Fe4S_Fe_S_CS"/>
</dbReference>
<feature type="transmembrane region" description="Helical" evidence="5">
    <location>
        <begin position="329"/>
        <end position="346"/>
    </location>
</feature>
<proteinExistence type="predicted"/>
<feature type="transmembrane region" description="Helical" evidence="5">
    <location>
        <begin position="252"/>
        <end position="268"/>
    </location>
</feature>
<evidence type="ECO:0000313" key="7">
    <source>
        <dbReference type="EMBL" id="AWR99090.1"/>
    </source>
</evidence>
<keyword evidence="5" id="KW-0812">Transmembrane</keyword>
<keyword evidence="1" id="KW-0004">4Fe-4S</keyword>
<feature type="domain" description="4Fe-4S ferredoxin-type" evidence="6">
    <location>
        <begin position="13"/>
        <end position="41"/>
    </location>
</feature>
<protein>
    <submittedName>
        <fullName evidence="7">4Fe-4S ferredoxin</fullName>
    </submittedName>
</protein>
<dbReference type="GO" id="GO:0051539">
    <property type="term" value="F:4 iron, 4 sulfur cluster binding"/>
    <property type="evidence" value="ECO:0007669"/>
    <property type="project" value="UniProtKB-KW"/>
</dbReference>
<feature type="transmembrane region" description="Helical" evidence="5">
    <location>
        <begin position="274"/>
        <end position="294"/>
    </location>
</feature>
<dbReference type="PROSITE" id="PS00198">
    <property type="entry name" value="4FE4S_FER_1"/>
    <property type="match status" value="1"/>
</dbReference>
<sequence length="407" mass="45158">MEDLEISNEKLRLGFTFDHNKCIICGACVEACNKAYGGNWRVLPVFELGEAKTALSISCNHCDNPVCLKSCPALAISKDERGIVAIDQDKCIGCSYCQWACPYEALHLSKEGTMTKCHLCKDRLGNGMPYCVESCPTGALTFGWLDKPDGDVNYLAPPTITSPRLKINPPKEEIRASPIKEKKEERALGLISFTLGSEIALAYSLFKMPYFQVVSFLLLAITLLISIGHARVSTRSLRVILNQSTSWLSREVLFGGLGSITFLIDALFNRDFLYYLALIFTVVAVASSIMIYMLKSRPSWYNLDTPVSFIGTAFTVVTPLVYLFSHQPLALILGGAFALLEIFSARRKATMGFKDRRILNIAYIVLLLAGLLIPYLELVAFGLALASEVIHRREFFQKVIYYGVPGV</sequence>